<evidence type="ECO:0000256" key="1">
    <source>
        <dbReference type="SAM" id="Phobius"/>
    </source>
</evidence>
<keyword evidence="1" id="KW-0812">Transmembrane</keyword>
<accession>A0ABS3YL25</accession>
<dbReference type="InterPro" id="IPR010559">
    <property type="entry name" value="Sig_transdc_His_kin_internal"/>
</dbReference>
<feature type="transmembrane region" description="Helical" evidence="1">
    <location>
        <begin position="12"/>
        <end position="29"/>
    </location>
</feature>
<keyword evidence="4" id="KW-1185">Reference proteome</keyword>
<keyword evidence="3" id="KW-0808">Transferase</keyword>
<organism evidence="3 4">
    <name type="scientific">Chitinophaga chungangae</name>
    <dbReference type="NCBI Taxonomy" id="2821488"/>
    <lineage>
        <taxon>Bacteria</taxon>
        <taxon>Pseudomonadati</taxon>
        <taxon>Bacteroidota</taxon>
        <taxon>Chitinophagia</taxon>
        <taxon>Chitinophagales</taxon>
        <taxon>Chitinophagaceae</taxon>
        <taxon>Chitinophaga</taxon>
    </lineage>
</organism>
<evidence type="ECO:0000313" key="4">
    <source>
        <dbReference type="Proteomes" id="UP000679126"/>
    </source>
</evidence>
<dbReference type="PANTHER" id="PTHR34220:SF7">
    <property type="entry name" value="SENSOR HISTIDINE KINASE YPDA"/>
    <property type="match status" value="1"/>
</dbReference>
<comment type="caution">
    <text evidence="3">The sequence shown here is derived from an EMBL/GenBank/DDBJ whole genome shotgun (WGS) entry which is preliminary data.</text>
</comment>
<protein>
    <submittedName>
        <fullName evidence="3">Histidine kinase</fullName>
    </submittedName>
</protein>
<name>A0ABS3YL25_9BACT</name>
<evidence type="ECO:0000313" key="3">
    <source>
        <dbReference type="EMBL" id="MBO9155362.1"/>
    </source>
</evidence>
<keyword evidence="1" id="KW-0472">Membrane</keyword>
<dbReference type="Proteomes" id="UP000679126">
    <property type="component" value="Unassembled WGS sequence"/>
</dbReference>
<dbReference type="EMBL" id="JAGHKP010000006">
    <property type="protein sequence ID" value="MBO9155362.1"/>
    <property type="molecule type" value="Genomic_DNA"/>
</dbReference>
<dbReference type="InterPro" id="IPR050640">
    <property type="entry name" value="Bact_2-comp_sensor_kinase"/>
</dbReference>
<gene>
    <name evidence="3" type="ORF">J7I43_24250</name>
</gene>
<dbReference type="GO" id="GO:0016301">
    <property type="term" value="F:kinase activity"/>
    <property type="evidence" value="ECO:0007669"/>
    <property type="project" value="UniProtKB-KW"/>
</dbReference>
<feature type="domain" description="Signal transduction histidine kinase internal region" evidence="2">
    <location>
        <begin position="162"/>
        <end position="238"/>
    </location>
</feature>
<feature type="transmembrane region" description="Helical" evidence="1">
    <location>
        <begin position="80"/>
        <end position="105"/>
    </location>
</feature>
<proteinExistence type="predicted"/>
<reference evidence="4" key="1">
    <citation type="submission" date="2021-03" db="EMBL/GenBank/DDBJ databases">
        <title>Assistant Professor.</title>
        <authorList>
            <person name="Huq M.A."/>
        </authorList>
    </citation>
    <scope>NUCLEOTIDE SEQUENCE [LARGE SCALE GENOMIC DNA]</scope>
    <source>
        <strain evidence="4">MAH-28</strain>
    </source>
</reference>
<feature type="transmembrane region" description="Helical" evidence="1">
    <location>
        <begin position="41"/>
        <end position="59"/>
    </location>
</feature>
<sequence>MQPNSRKKTDLLLMVALMPPTLIALNYFMLGEVYFSSFKNFGIASAVSLSVLLGVWIAQGMLAKKMLQLFPSHRDTVKRVVIFYSLNLTIVALTVTLICWIFDLFNILGFRFTMDAWTRSLIAGGICTIVNQAVYETEISFGRIRASQLEAEQLKKAQLQTQFDSLKEQVNPHFLFNSLNSLSSLITTDPYKAEEFVVEMSRVYRYLLRSNEEQLTTLQKELEFIESYNLLLKTRFASGFQPVIAVEEKMKEYLLPPMTLQLLIENAVKHNIVDPDAPLIVRLYTENGKLIVTNNLQKKNKAVVSNKIGLSNIIQKYKLLNCTDVEIKETANEFSVTLPLIKNTN</sequence>
<dbReference type="PANTHER" id="PTHR34220">
    <property type="entry name" value="SENSOR HISTIDINE KINASE YPDA"/>
    <property type="match status" value="1"/>
</dbReference>
<dbReference type="Pfam" id="PF06580">
    <property type="entry name" value="His_kinase"/>
    <property type="match status" value="1"/>
</dbReference>
<dbReference type="RefSeq" id="WP_209148590.1">
    <property type="nucleotide sequence ID" value="NZ_JAGHKP010000006.1"/>
</dbReference>
<evidence type="ECO:0000259" key="2">
    <source>
        <dbReference type="Pfam" id="PF06580"/>
    </source>
</evidence>
<keyword evidence="3" id="KW-0418">Kinase</keyword>
<keyword evidence="1" id="KW-1133">Transmembrane helix</keyword>